<comment type="function">
    <text evidence="5">Catalyzes the phosphorylation of the 3'-hydroxyl group of dephosphocoenzyme A to form coenzyme A.</text>
</comment>
<evidence type="ECO:0000313" key="8">
    <source>
        <dbReference type="Proteomes" id="UP000321807"/>
    </source>
</evidence>
<evidence type="ECO:0000256" key="4">
    <source>
        <dbReference type="ARBA" id="ARBA00022993"/>
    </source>
</evidence>
<accession>A0A5B9E059</accession>
<evidence type="ECO:0000256" key="5">
    <source>
        <dbReference type="HAMAP-Rule" id="MF_00376"/>
    </source>
</evidence>
<comment type="catalytic activity">
    <reaction evidence="5">
        <text>3'-dephospho-CoA + ATP = ADP + CoA + H(+)</text>
        <dbReference type="Rhea" id="RHEA:18245"/>
        <dbReference type="ChEBI" id="CHEBI:15378"/>
        <dbReference type="ChEBI" id="CHEBI:30616"/>
        <dbReference type="ChEBI" id="CHEBI:57287"/>
        <dbReference type="ChEBI" id="CHEBI:57328"/>
        <dbReference type="ChEBI" id="CHEBI:456216"/>
        <dbReference type="EC" id="2.7.1.24"/>
    </reaction>
</comment>
<sequence length="205" mass="22864">MNAMRRPVIALTGGIAAGKSTVEQRFRAHDICVYDADQAAREVIEPGTDGLAQIVEAFGHEVIGADGRLDRPAMRQRIFADREARHTLESIVHPRVRLWLQQRALADTGPYCMLAIPLLAEHIGHYRWTDRVLLVDVDETTQIRRLMARDDIDETLARRILANQATREQRLAVADDVIDNGGDPAMLDAQVAALHERYLALTANG</sequence>
<comment type="subcellular location">
    <subcellularLocation>
        <location evidence="5">Cytoplasm</location>
    </subcellularLocation>
</comment>
<dbReference type="HAMAP" id="MF_00376">
    <property type="entry name" value="Dephospho_CoA_kinase"/>
    <property type="match status" value="1"/>
</dbReference>
<comment type="pathway">
    <text evidence="5">Cofactor biosynthesis; coenzyme A biosynthesis; CoA from (R)-pantothenate: step 5/5.</text>
</comment>
<dbReference type="PANTHER" id="PTHR10695:SF46">
    <property type="entry name" value="BIFUNCTIONAL COENZYME A SYNTHASE-RELATED"/>
    <property type="match status" value="1"/>
</dbReference>
<dbReference type="GO" id="GO:0004140">
    <property type="term" value="F:dephospho-CoA kinase activity"/>
    <property type="evidence" value="ECO:0007669"/>
    <property type="project" value="UniProtKB-UniRule"/>
</dbReference>
<evidence type="ECO:0000256" key="1">
    <source>
        <dbReference type="ARBA" id="ARBA00009018"/>
    </source>
</evidence>
<dbReference type="Proteomes" id="UP000321807">
    <property type="component" value="Chromosome"/>
</dbReference>
<evidence type="ECO:0000256" key="2">
    <source>
        <dbReference type="ARBA" id="ARBA00022741"/>
    </source>
</evidence>
<dbReference type="KEGG" id="rgl:CS053_04295"/>
<protein>
    <recommendedName>
        <fullName evidence="5 6">Dephospho-CoA kinase</fullName>
        <ecNumber evidence="5 6">2.7.1.24</ecNumber>
    </recommendedName>
    <alternativeName>
        <fullName evidence="5">Dephosphocoenzyme A kinase</fullName>
    </alternativeName>
</protein>
<evidence type="ECO:0000256" key="6">
    <source>
        <dbReference type="NCBIfam" id="TIGR00152"/>
    </source>
</evidence>
<dbReference type="UniPathway" id="UPA00241">
    <property type="reaction ID" value="UER00356"/>
</dbReference>
<dbReference type="SUPFAM" id="SSF52540">
    <property type="entry name" value="P-loop containing nucleoside triphosphate hydrolases"/>
    <property type="match status" value="1"/>
</dbReference>
<dbReference type="GO" id="GO:0005737">
    <property type="term" value="C:cytoplasm"/>
    <property type="evidence" value="ECO:0007669"/>
    <property type="project" value="UniProtKB-SubCell"/>
</dbReference>
<dbReference type="Pfam" id="PF01121">
    <property type="entry name" value="CoaE"/>
    <property type="match status" value="1"/>
</dbReference>
<keyword evidence="5 7" id="KW-0808">Transferase</keyword>
<dbReference type="InterPro" id="IPR027417">
    <property type="entry name" value="P-loop_NTPase"/>
</dbReference>
<feature type="binding site" evidence="5">
    <location>
        <begin position="16"/>
        <end position="21"/>
    </location>
    <ligand>
        <name>ATP</name>
        <dbReference type="ChEBI" id="CHEBI:30616"/>
    </ligand>
</feature>
<reference evidence="7 8" key="1">
    <citation type="submission" date="2019-08" db="EMBL/GenBank/DDBJ databases">
        <title>Complete genome sequence of Rhodanobacter glycinis strain T01E-68 isolated from tomato root.</title>
        <authorList>
            <person name="Weon H.-Y."/>
            <person name="Lee S.A."/>
        </authorList>
    </citation>
    <scope>NUCLEOTIDE SEQUENCE [LARGE SCALE GENOMIC DNA]</scope>
    <source>
        <strain evidence="7 8">T01E-68</strain>
    </source>
</reference>
<keyword evidence="5" id="KW-0963">Cytoplasm</keyword>
<keyword evidence="5 7" id="KW-0418">Kinase</keyword>
<dbReference type="AlphaFoldDB" id="A0A5B9E059"/>
<dbReference type="NCBIfam" id="TIGR00152">
    <property type="entry name" value="dephospho-CoA kinase"/>
    <property type="match status" value="1"/>
</dbReference>
<dbReference type="GO" id="GO:0005524">
    <property type="term" value="F:ATP binding"/>
    <property type="evidence" value="ECO:0007669"/>
    <property type="project" value="UniProtKB-UniRule"/>
</dbReference>
<keyword evidence="3 5" id="KW-0067">ATP-binding</keyword>
<evidence type="ECO:0000256" key="3">
    <source>
        <dbReference type="ARBA" id="ARBA00022840"/>
    </source>
</evidence>
<evidence type="ECO:0000313" key="7">
    <source>
        <dbReference type="EMBL" id="QEE23820.1"/>
    </source>
</evidence>
<keyword evidence="2 5" id="KW-0547">Nucleotide-binding</keyword>
<dbReference type="EMBL" id="CP042807">
    <property type="protein sequence ID" value="QEE23820.1"/>
    <property type="molecule type" value="Genomic_DNA"/>
</dbReference>
<dbReference type="CDD" id="cd02022">
    <property type="entry name" value="DPCK"/>
    <property type="match status" value="1"/>
</dbReference>
<proteinExistence type="inferred from homology"/>
<name>A0A5B9E059_9GAMM</name>
<keyword evidence="4 5" id="KW-0173">Coenzyme A biosynthesis</keyword>
<dbReference type="InterPro" id="IPR001977">
    <property type="entry name" value="Depp_CoAkinase"/>
</dbReference>
<gene>
    <name evidence="5" type="primary">coaE</name>
    <name evidence="7" type="ORF">CS053_04295</name>
</gene>
<comment type="similarity">
    <text evidence="1 5">Belongs to the CoaE family.</text>
</comment>
<dbReference type="Gene3D" id="3.40.50.300">
    <property type="entry name" value="P-loop containing nucleotide triphosphate hydrolases"/>
    <property type="match status" value="1"/>
</dbReference>
<organism evidence="7 8">
    <name type="scientific">Rhodanobacter glycinis</name>
    <dbReference type="NCBI Taxonomy" id="582702"/>
    <lineage>
        <taxon>Bacteria</taxon>
        <taxon>Pseudomonadati</taxon>
        <taxon>Pseudomonadota</taxon>
        <taxon>Gammaproteobacteria</taxon>
        <taxon>Lysobacterales</taxon>
        <taxon>Rhodanobacteraceae</taxon>
        <taxon>Rhodanobacter</taxon>
    </lineage>
</organism>
<dbReference type="PROSITE" id="PS51219">
    <property type="entry name" value="DPCK"/>
    <property type="match status" value="1"/>
</dbReference>
<dbReference type="RefSeq" id="WP_147626496.1">
    <property type="nucleotide sequence ID" value="NZ_CP042807.1"/>
</dbReference>
<dbReference type="PANTHER" id="PTHR10695">
    <property type="entry name" value="DEPHOSPHO-COA KINASE-RELATED"/>
    <property type="match status" value="1"/>
</dbReference>
<dbReference type="GO" id="GO:0015937">
    <property type="term" value="P:coenzyme A biosynthetic process"/>
    <property type="evidence" value="ECO:0007669"/>
    <property type="project" value="UniProtKB-UniRule"/>
</dbReference>
<dbReference type="EC" id="2.7.1.24" evidence="5 6"/>